<evidence type="ECO:0000313" key="18">
    <source>
        <dbReference type="Proteomes" id="UP000061704"/>
    </source>
</evidence>
<dbReference type="InterPro" id="IPR015955">
    <property type="entry name" value="Lactate_DH/Glyco_Ohase_4_C"/>
</dbReference>
<accession>C5WCI8</accession>
<dbReference type="EMBL" id="AP010872">
    <property type="protein sequence ID" value="BAH83044.1"/>
    <property type="molecule type" value="Genomic_DNA"/>
</dbReference>
<dbReference type="GO" id="GO:0030060">
    <property type="term" value="F:L-malate dehydrogenase (NAD+) activity"/>
    <property type="evidence" value="ECO:0007669"/>
    <property type="project" value="UniProtKB-UniRule"/>
</dbReference>
<dbReference type="HOGENOM" id="CLU_047181_0_1_6"/>
<evidence type="ECO:0000259" key="16">
    <source>
        <dbReference type="Pfam" id="PF02866"/>
    </source>
</evidence>
<gene>
    <name evidence="17" type="primary">mdh</name>
    <name evidence="17" type="ORF">ICMP_184</name>
</gene>
<dbReference type="InterPro" id="IPR036291">
    <property type="entry name" value="NAD(P)-bd_dom_sf"/>
</dbReference>
<feature type="binding site" evidence="12">
    <location>
        <position position="119"/>
    </location>
    <ligand>
        <name>substrate</name>
    </ligand>
</feature>
<evidence type="ECO:0000256" key="8">
    <source>
        <dbReference type="ARBA" id="ARBA00023027"/>
    </source>
</evidence>
<feature type="binding site" evidence="12">
    <location>
        <position position="87"/>
    </location>
    <ligand>
        <name>substrate</name>
    </ligand>
</feature>
<dbReference type="GO" id="GO:0005737">
    <property type="term" value="C:cytoplasm"/>
    <property type="evidence" value="ECO:0007669"/>
    <property type="project" value="TreeGrafter"/>
</dbReference>
<evidence type="ECO:0000256" key="12">
    <source>
        <dbReference type="PIRSR" id="PIRSR000102-2"/>
    </source>
</evidence>
<dbReference type="SUPFAM" id="SSF56327">
    <property type="entry name" value="LDH C-terminal domain-like"/>
    <property type="match status" value="1"/>
</dbReference>
<evidence type="ECO:0000256" key="2">
    <source>
        <dbReference type="ARBA" id="ARBA00008824"/>
    </source>
</evidence>
<dbReference type="Proteomes" id="UP000061704">
    <property type="component" value="Chromosome"/>
</dbReference>
<evidence type="ECO:0000313" key="17">
    <source>
        <dbReference type="EMBL" id="BAH83044.1"/>
    </source>
</evidence>
<evidence type="ECO:0000256" key="1">
    <source>
        <dbReference type="ARBA" id="ARBA00003966"/>
    </source>
</evidence>
<dbReference type="InterPro" id="IPR022383">
    <property type="entry name" value="Lactate/malate_DH_C"/>
</dbReference>
<dbReference type="PIRSF" id="PIRSF000102">
    <property type="entry name" value="Lac_mal_DH"/>
    <property type="match status" value="1"/>
</dbReference>
<feature type="binding site" evidence="13">
    <location>
        <begin position="7"/>
        <end position="13"/>
    </location>
    <ligand>
        <name>NAD(+)</name>
        <dbReference type="ChEBI" id="CHEBI:57540"/>
    </ligand>
</feature>
<evidence type="ECO:0000256" key="5">
    <source>
        <dbReference type="ARBA" id="ARBA00020382"/>
    </source>
</evidence>
<evidence type="ECO:0000256" key="7">
    <source>
        <dbReference type="ARBA" id="ARBA00023002"/>
    </source>
</evidence>
<dbReference type="Pfam" id="PF00056">
    <property type="entry name" value="Ldh_1_N"/>
    <property type="match status" value="1"/>
</dbReference>
<feature type="binding site" evidence="12">
    <location>
        <position position="81"/>
    </location>
    <ligand>
        <name>substrate</name>
    </ligand>
</feature>
<evidence type="ECO:0000256" key="6">
    <source>
        <dbReference type="ARBA" id="ARBA00022532"/>
    </source>
</evidence>
<dbReference type="SUPFAM" id="SSF51735">
    <property type="entry name" value="NAD(P)-binding Rossmann-fold domains"/>
    <property type="match status" value="1"/>
</dbReference>
<evidence type="ECO:0000256" key="14">
    <source>
        <dbReference type="RuleBase" id="RU003369"/>
    </source>
</evidence>
<dbReference type="FunFam" id="3.40.50.720:FF:000268">
    <property type="entry name" value="Malate dehydrogenase"/>
    <property type="match status" value="1"/>
</dbReference>
<keyword evidence="7 14" id="KW-0560">Oxidoreductase</keyword>
<feature type="binding site" evidence="12">
    <location>
        <position position="153"/>
    </location>
    <ligand>
        <name>substrate</name>
    </ligand>
</feature>
<keyword evidence="6" id="KW-0816">Tricarboxylic acid cycle</keyword>
<dbReference type="InterPro" id="IPR001236">
    <property type="entry name" value="Lactate/malate_DH_N"/>
</dbReference>
<protein>
    <recommendedName>
        <fullName evidence="5 10">Malate dehydrogenase</fullName>
        <ecNumber evidence="4 10">1.1.1.37</ecNumber>
    </recommendedName>
</protein>
<comment type="function">
    <text evidence="1">Catalyzes the reversible oxidation of malate to oxaloacetate.</text>
</comment>
<keyword evidence="18" id="KW-1185">Reference proteome</keyword>
<dbReference type="EC" id="1.1.1.37" evidence="4 10"/>
<feature type="domain" description="Lactate/malate dehydrogenase C-terminal" evidence="16">
    <location>
        <begin position="147"/>
        <end position="308"/>
    </location>
</feature>
<feature type="binding site" evidence="13">
    <location>
        <position position="94"/>
    </location>
    <ligand>
        <name>NAD(+)</name>
        <dbReference type="ChEBI" id="CHEBI:57540"/>
    </ligand>
</feature>
<feature type="binding site" evidence="13">
    <location>
        <begin position="117"/>
        <end position="119"/>
    </location>
    <ligand>
        <name>NAD(+)</name>
        <dbReference type="ChEBI" id="CHEBI:57540"/>
    </ligand>
</feature>
<feature type="active site" description="Proton acceptor" evidence="11">
    <location>
        <position position="177"/>
    </location>
</feature>
<comment type="catalytic activity">
    <reaction evidence="9">
        <text>(S)-malate + NAD(+) = oxaloacetate + NADH + H(+)</text>
        <dbReference type="Rhea" id="RHEA:21432"/>
        <dbReference type="ChEBI" id="CHEBI:15378"/>
        <dbReference type="ChEBI" id="CHEBI:15589"/>
        <dbReference type="ChEBI" id="CHEBI:16452"/>
        <dbReference type="ChEBI" id="CHEBI:57540"/>
        <dbReference type="ChEBI" id="CHEBI:57945"/>
        <dbReference type="EC" id="1.1.1.37"/>
    </reaction>
</comment>
<feature type="domain" description="Lactate/malate dehydrogenase N-terminal" evidence="15">
    <location>
        <begin position="1"/>
        <end position="145"/>
    </location>
</feature>
<dbReference type="GO" id="GO:0019752">
    <property type="term" value="P:carboxylic acid metabolic process"/>
    <property type="evidence" value="ECO:0007669"/>
    <property type="project" value="InterPro"/>
</dbReference>
<dbReference type="Pfam" id="PF02866">
    <property type="entry name" value="Ldh_1_C"/>
    <property type="match status" value="1"/>
</dbReference>
<evidence type="ECO:0000256" key="13">
    <source>
        <dbReference type="PIRSR" id="PIRSR000102-3"/>
    </source>
</evidence>
<keyword evidence="8 13" id="KW-0520">NAD</keyword>
<dbReference type="PANTHER" id="PTHR11540">
    <property type="entry name" value="MALATE AND LACTATE DEHYDROGENASE"/>
    <property type="match status" value="1"/>
</dbReference>
<proteinExistence type="inferred from homology"/>
<evidence type="ECO:0000256" key="10">
    <source>
        <dbReference type="NCBIfam" id="TIGR01772"/>
    </source>
</evidence>
<evidence type="ECO:0000256" key="3">
    <source>
        <dbReference type="ARBA" id="ARBA00011738"/>
    </source>
</evidence>
<dbReference type="InterPro" id="IPR010097">
    <property type="entry name" value="Malate_DH_type1"/>
</dbReference>
<comment type="similarity">
    <text evidence="2">Belongs to the LDH/MDH superfamily. MDH type 1 family.</text>
</comment>
<dbReference type="AlphaFoldDB" id="C5WCI8"/>
<dbReference type="OrthoDB" id="9802969at2"/>
<dbReference type="RefSeq" id="WP_041068914.1">
    <property type="nucleotide sequence ID" value="NZ_AP010872.1"/>
</dbReference>
<dbReference type="InterPro" id="IPR001557">
    <property type="entry name" value="L-lactate/malate_DH"/>
</dbReference>
<dbReference type="Gene3D" id="3.40.50.720">
    <property type="entry name" value="NAD(P)-binding Rossmann-like Domain"/>
    <property type="match status" value="1"/>
</dbReference>
<organism evidence="17 18">
    <name type="scientific">Candidatus Ishikawaella capsulata Mpkobe</name>
    <dbReference type="NCBI Taxonomy" id="476281"/>
    <lineage>
        <taxon>Bacteria</taxon>
        <taxon>Pseudomonadati</taxon>
        <taxon>Pseudomonadota</taxon>
        <taxon>Gammaproteobacteria</taxon>
        <taxon>Enterobacterales</taxon>
        <taxon>Enterobacteriaceae</taxon>
        <taxon>Candidatus Ishikawella</taxon>
    </lineage>
</organism>
<dbReference type="FunFam" id="3.90.110.10:FF:000001">
    <property type="entry name" value="Malate dehydrogenase"/>
    <property type="match status" value="1"/>
</dbReference>
<comment type="subunit">
    <text evidence="3">Homodimer.</text>
</comment>
<dbReference type="PANTHER" id="PTHR11540:SF16">
    <property type="entry name" value="MALATE DEHYDROGENASE, MITOCHONDRIAL"/>
    <property type="match status" value="1"/>
</dbReference>
<feature type="binding site" evidence="13">
    <location>
        <position position="227"/>
    </location>
    <ligand>
        <name>NAD(+)</name>
        <dbReference type="ChEBI" id="CHEBI:57540"/>
    </ligand>
</feature>
<evidence type="ECO:0000256" key="11">
    <source>
        <dbReference type="PIRSR" id="PIRSR000102-1"/>
    </source>
</evidence>
<dbReference type="KEGG" id="icp:ICMP_184"/>
<dbReference type="STRING" id="476281.ICMP_184"/>
<dbReference type="Gene3D" id="3.90.110.10">
    <property type="entry name" value="Lactate dehydrogenase/glycoside hydrolase, family 4, C-terminal"/>
    <property type="match status" value="1"/>
</dbReference>
<name>C5WCI8_9ENTR</name>
<reference evidence="17 18" key="1">
    <citation type="journal article" date="2011" name="Genome Biol. Evol.">
        <title>Reductive evolution of bacterial genome in insect gut environment.</title>
        <authorList>
            <person name="Nikoh N."/>
            <person name="Hosokawa T."/>
            <person name="Ohshima K."/>
            <person name="Hattori M."/>
            <person name="Fukatsu T."/>
        </authorList>
    </citation>
    <scope>NUCLEOTIDE SEQUENCE [LARGE SCALE GENOMIC DNA]</scope>
    <source>
        <strain evidence="17 18">Mpkobe</strain>
    </source>
</reference>
<evidence type="ECO:0000256" key="4">
    <source>
        <dbReference type="ARBA" id="ARBA00012995"/>
    </source>
</evidence>
<dbReference type="GO" id="GO:0006099">
    <property type="term" value="P:tricarboxylic acid cycle"/>
    <property type="evidence" value="ECO:0007669"/>
    <property type="project" value="UniProtKB-UniRule"/>
</dbReference>
<dbReference type="NCBIfam" id="TIGR01772">
    <property type="entry name" value="MDH_euk_gproteo"/>
    <property type="match status" value="1"/>
</dbReference>
<evidence type="ECO:0000256" key="9">
    <source>
        <dbReference type="ARBA" id="ARBA00048313"/>
    </source>
</evidence>
<evidence type="ECO:0000259" key="15">
    <source>
        <dbReference type="Pfam" id="PF00056"/>
    </source>
</evidence>
<sequence>MKVLVLGSAGGVGQSLVLLLKTFLPINTHLVLYDISDVNIGVAIDLSHIPTPVPVSVYSGPSLKKALKGTDITIICAGVTRKPGMQREDLFKINADIVSSLVYAIAHECPKSLIGIITNPVNTTTVIAADILKKVGVYDKHRLFGITTIDLIRSSYLVAYMKRKDPTKIYVPVIGGHSDNTILPLFSQVRDIKLNTDEISLLTQQVRNCGTEVVQRKLGAGSATLAMAYAASRFTLSLLYALSGQSNIYEYAYVEGNTGYCRFFSQPVLLGKNGIKSFQGIGNISLFEQQILGEIVNILPIDISKGEKYVNRTRN</sequence>
<feature type="binding site" evidence="13">
    <location>
        <position position="34"/>
    </location>
    <ligand>
        <name>NAD(+)</name>
        <dbReference type="ChEBI" id="CHEBI:57540"/>
    </ligand>
</feature>